<reference evidence="1" key="1">
    <citation type="journal article" date="2020" name="Stud. Mycol.">
        <title>101 Dothideomycetes genomes: a test case for predicting lifestyles and emergence of pathogens.</title>
        <authorList>
            <person name="Haridas S."/>
            <person name="Albert R."/>
            <person name="Binder M."/>
            <person name="Bloem J."/>
            <person name="Labutti K."/>
            <person name="Salamov A."/>
            <person name="Andreopoulos B."/>
            <person name="Baker S."/>
            <person name="Barry K."/>
            <person name="Bills G."/>
            <person name="Bluhm B."/>
            <person name="Cannon C."/>
            <person name="Castanera R."/>
            <person name="Culley D."/>
            <person name="Daum C."/>
            <person name="Ezra D."/>
            <person name="Gonzalez J."/>
            <person name="Henrissat B."/>
            <person name="Kuo A."/>
            <person name="Liang C."/>
            <person name="Lipzen A."/>
            <person name="Lutzoni F."/>
            <person name="Magnuson J."/>
            <person name="Mondo S."/>
            <person name="Nolan M."/>
            <person name="Ohm R."/>
            <person name="Pangilinan J."/>
            <person name="Park H.-J."/>
            <person name="Ramirez L."/>
            <person name="Alfaro M."/>
            <person name="Sun H."/>
            <person name="Tritt A."/>
            <person name="Yoshinaga Y."/>
            <person name="Zwiers L.-H."/>
            <person name="Turgeon B."/>
            <person name="Goodwin S."/>
            <person name="Spatafora J."/>
            <person name="Crous P."/>
            <person name="Grigoriev I."/>
        </authorList>
    </citation>
    <scope>NUCLEOTIDE SEQUENCE</scope>
    <source>
        <strain evidence="1">CBS 690.94</strain>
    </source>
</reference>
<dbReference type="AlphaFoldDB" id="A0A9P4PGB6"/>
<organism evidence="1 2">
    <name type="scientific">Karstenula rhodostoma CBS 690.94</name>
    <dbReference type="NCBI Taxonomy" id="1392251"/>
    <lineage>
        <taxon>Eukaryota</taxon>
        <taxon>Fungi</taxon>
        <taxon>Dikarya</taxon>
        <taxon>Ascomycota</taxon>
        <taxon>Pezizomycotina</taxon>
        <taxon>Dothideomycetes</taxon>
        <taxon>Pleosporomycetidae</taxon>
        <taxon>Pleosporales</taxon>
        <taxon>Massarineae</taxon>
        <taxon>Didymosphaeriaceae</taxon>
        <taxon>Karstenula</taxon>
    </lineage>
</organism>
<accession>A0A9P4PGB6</accession>
<dbReference type="Proteomes" id="UP000799764">
    <property type="component" value="Unassembled WGS sequence"/>
</dbReference>
<evidence type="ECO:0000313" key="2">
    <source>
        <dbReference type="Proteomes" id="UP000799764"/>
    </source>
</evidence>
<name>A0A9P4PGB6_9PLEO</name>
<proteinExistence type="predicted"/>
<evidence type="ECO:0000313" key="1">
    <source>
        <dbReference type="EMBL" id="KAF2444549.1"/>
    </source>
</evidence>
<protein>
    <submittedName>
        <fullName evidence="1">Uncharacterized protein</fullName>
    </submittedName>
</protein>
<gene>
    <name evidence="1" type="ORF">P171DRAFT_432551</name>
</gene>
<keyword evidence="2" id="KW-1185">Reference proteome</keyword>
<sequence length="152" mass="16853">MNGIQLSHHAGACVGHCRAQRREMDISCGEGVAKEMAGSVCEVQGQKGLFVRPIVHEERWEFNGIQTPHHAWAACVGHCRAQRHEMDASCGGGEAKGMAVAVAVCEVQMQMQMQMQMQVGQKGLFVRPIAQEERWEGRCHVPLQMDTRIDSK</sequence>
<dbReference type="EMBL" id="MU001501">
    <property type="protein sequence ID" value="KAF2444549.1"/>
    <property type="molecule type" value="Genomic_DNA"/>
</dbReference>
<comment type="caution">
    <text evidence="1">The sequence shown here is derived from an EMBL/GenBank/DDBJ whole genome shotgun (WGS) entry which is preliminary data.</text>
</comment>